<protein>
    <recommendedName>
        <fullName evidence="3">DUF4062 domain-containing protein</fullName>
    </recommendedName>
</protein>
<comment type="caution">
    <text evidence="1">The sequence shown here is derived from an EMBL/GenBank/DDBJ whole genome shotgun (WGS) entry which is preliminary data.</text>
</comment>
<gene>
    <name evidence="1" type="ORF">AE32_00531</name>
</gene>
<dbReference type="EMBL" id="JMUI01000001">
    <property type="protein sequence ID" value="KDM58527.1"/>
    <property type="molecule type" value="Genomic_DNA"/>
</dbReference>
<dbReference type="Proteomes" id="UP000027208">
    <property type="component" value="Unassembled WGS sequence"/>
</dbReference>
<name>A0A836MMT9_ACINO</name>
<organism evidence="1 2">
    <name type="scientific">Acinetobacter nosocomialis</name>
    <dbReference type="NCBI Taxonomy" id="106654"/>
    <lineage>
        <taxon>Bacteria</taxon>
        <taxon>Pseudomonadati</taxon>
        <taxon>Pseudomonadota</taxon>
        <taxon>Gammaproteobacteria</taxon>
        <taxon>Moraxellales</taxon>
        <taxon>Moraxellaceae</taxon>
        <taxon>Acinetobacter</taxon>
        <taxon>Acinetobacter calcoaceticus/baumannii complex</taxon>
    </lineage>
</organism>
<evidence type="ECO:0000313" key="2">
    <source>
        <dbReference type="Proteomes" id="UP000027208"/>
    </source>
</evidence>
<accession>A0A836MMT9</accession>
<reference evidence="1 2" key="1">
    <citation type="submission" date="2014-04" db="EMBL/GenBank/DDBJ databases">
        <title>The Genome Sequence of Acinetobacter baumanii BIDMC 57.</title>
        <authorList>
            <consortium name="The Broad Institute Genomics Platform"/>
            <consortium name="The Broad Institute Genome Sequencing Center for Infectious Disease"/>
            <person name="Murphy C."/>
            <person name="Cosimi L."/>
            <person name="Cerqueira G."/>
            <person name="Feldgarden M."/>
            <person name="Earl A."/>
            <person name="Spencer M.D."/>
            <person name="Fodor A."/>
            <person name="Sautter R.L."/>
            <person name="Hung D."/>
            <person name="Onderdonk A.B."/>
            <person name="Ernst C."/>
            <person name="Delaney M."/>
            <person name="DuBois A."/>
            <person name="Young S.K."/>
            <person name="Zeng Q."/>
            <person name="Gargeya S."/>
            <person name="Abouelleil A."/>
            <person name="Alvarado L."/>
            <person name="Chapman S.B."/>
            <person name="Gainer-Dewar J."/>
            <person name="Goldberg J."/>
            <person name="Griggs A."/>
            <person name="Gujja S."/>
            <person name="Hansen M."/>
            <person name="Howarth C."/>
            <person name="Imamovic A."/>
            <person name="Larimer J."/>
            <person name="Pearson M."/>
            <person name="Poon T.W."/>
            <person name="Priest M."/>
            <person name="Roberts A."/>
            <person name="Saif S."/>
            <person name="Shea T."/>
            <person name="Sykes S."/>
            <person name="Wortman J."/>
            <person name="Nusbaum C."/>
            <person name="Birren B."/>
        </authorList>
    </citation>
    <scope>NUCLEOTIDE SEQUENCE [LARGE SCALE GENOMIC DNA]</scope>
    <source>
        <strain evidence="1 2">BIDMC 57</strain>
    </source>
</reference>
<dbReference type="AlphaFoldDB" id="A0A836MMT9"/>
<sequence>MSYEAKVFNVMIASPGDVASERTIIRDVIYEWNAVHSKSRNIVLLPVGWESHSSPEMGASPQEIINNQVLDKCDFLIGVFWTRIGTPTTEYASGTVEEIEKHIATDKPAMLYFSSQPVVIDTVDPNQYAELSKFKKSCQTRGLYQSYDNQSDFKEKFYRHLQLKINEHSLFKFEISDSLLHKTEVVKSKISLPTLSNEARTLLKEASLDSNGTIMYLSYLGGEDIQTNGKNFISSRQPREVARWKSAIEELKDENLIEDRGYKGEIFRITNLGYQIADMIEL</sequence>
<evidence type="ECO:0000313" key="1">
    <source>
        <dbReference type="EMBL" id="KDM58527.1"/>
    </source>
</evidence>
<proteinExistence type="predicted"/>
<evidence type="ECO:0008006" key="3">
    <source>
        <dbReference type="Google" id="ProtNLM"/>
    </source>
</evidence>
<dbReference type="RefSeq" id="WP_006582197.1">
    <property type="nucleotide sequence ID" value="NZ_BBOO01000003.1"/>
</dbReference>